<dbReference type="GO" id="GO:0036374">
    <property type="term" value="F:glutathione hydrolase activity"/>
    <property type="evidence" value="ECO:0007669"/>
    <property type="project" value="InterPro"/>
</dbReference>
<feature type="binding site" evidence="2">
    <location>
        <position position="445"/>
    </location>
    <ligand>
        <name>L-glutamate</name>
        <dbReference type="ChEBI" id="CHEBI:29985"/>
    </ligand>
</feature>
<evidence type="ECO:0008006" key="5">
    <source>
        <dbReference type="Google" id="ProtNLM"/>
    </source>
</evidence>
<proteinExistence type="predicted"/>
<feature type="active site" description="Nucleophile" evidence="1">
    <location>
        <position position="403"/>
    </location>
</feature>
<dbReference type="PRINTS" id="PR01210">
    <property type="entry name" value="GGTRANSPTASE"/>
</dbReference>
<dbReference type="InterPro" id="IPR043138">
    <property type="entry name" value="GGT_lsub"/>
</dbReference>
<dbReference type="InterPro" id="IPR000101">
    <property type="entry name" value="GGT_peptidase"/>
</dbReference>
<feature type="binding site" evidence="2">
    <location>
        <position position="110"/>
    </location>
    <ligand>
        <name>L-glutamate</name>
        <dbReference type="ChEBI" id="CHEBI:29985"/>
    </ligand>
</feature>
<name>A0A8K0JB01_9HYPO</name>
<evidence type="ECO:0000256" key="2">
    <source>
        <dbReference type="PIRSR" id="PIRSR600101-2"/>
    </source>
</evidence>
<evidence type="ECO:0000313" key="3">
    <source>
        <dbReference type="EMBL" id="KAG5924305.1"/>
    </source>
</evidence>
<feature type="binding site" evidence="2">
    <location>
        <begin position="421"/>
        <end position="423"/>
    </location>
    <ligand>
        <name>L-glutamate</name>
        <dbReference type="ChEBI" id="CHEBI:29985"/>
    </ligand>
</feature>
<dbReference type="Proteomes" id="UP000811619">
    <property type="component" value="Unassembled WGS sequence"/>
</dbReference>
<dbReference type="InterPro" id="IPR029055">
    <property type="entry name" value="Ntn_hydrolases_N"/>
</dbReference>
<gene>
    <name evidence="3" type="ORF">E4U42_004696</name>
</gene>
<dbReference type="GO" id="GO:0005886">
    <property type="term" value="C:plasma membrane"/>
    <property type="evidence" value="ECO:0007669"/>
    <property type="project" value="TreeGrafter"/>
</dbReference>
<organism evidence="3 4">
    <name type="scientific">Claviceps africana</name>
    <dbReference type="NCBI Taxonomy" id="83212"/>
    <lineage>
        <taxon>Eukaryota</taxon>
        <taxon>Fungi</taxon>
        <taxon>Dikarya</taxon>
        <taxon>Ascomycota</taxon>
        <taxon>Pezizomycotina</taxon>
        <taxon>Sordariomycetes</taxon>
        <taxon>Hypocreomycetidae</taxon>
        <taxon>Hypocreales</taxon>
        <taxon>Clavicipitaceae</taxon>
        <taxon>Claviceps</taxon>
    </lineage>
</organism>
<dbReference type="Gene3D" id="3.60.20.40">
    <property type="match status" value="1"/>
</dbReference>
<sequence>MVAADTPVNVCLTCVDREMILHFLQHSIRLTIWGKVTGRRIGAEGFMASRGMADDDSHRRLLEYGGNAVDALVGTVFCVGTVAVYHSGIGGGGFLLLRAANGSYESVDFRESAPGAAFENMYKGNVNASLFSGLASVVPGELRDTEYIHKKYRKLRWPELIAPSIKLARYGFLVNEDLVSQKLPATHSIYSDVFKLATTRDMDTVSPNKFLTENPTWAVDSAPQGRRVRLGETMTRKRYANTLEAIADGGACVLYGDAIARATVTALKRANGIMSVEDLGNYTLAHQRPIDIQYRVYKLTSTNAPSGGVVALSMLNTLSGYNDFQEPIRSHSSTHLMLEAIKWAYGQRTQIADPAFNPGMTAYIQSMISSETGAEFAKISPQTTFDLSHYDPKGLESLNTPGTSHIVSTDAFGLNVSMTTTVNLLFGSQLMVPETGVIMNIEMNDFSIPGESNIFGYLPSEANFAKSGKRPLSSISPIMAETSDRDRLCWFQSHHYRQCPERDSPHRWQHDDC</sequence>
<evidence type="ECO:0000256" key="1">
    <source>
        <dbReference type="PIRSR" id="PIRSR600101-1"/>
    </source>
</evidence>
<keyword evidence="4" id="KW-1185">Reference proteome</keyword>
<dbReference type="Pfam" id="PF01019">
    <property type="entry name" value="G_glu_transpept"/>
    <property type="match status" value="1"/>
</dbReference>
<dbReference type="OrthoDB" id="1081007at2759"/>
<dbReference type="GO" id="GO:0006751">
    <property type="term" value="P:glutathione catabolic process"/>
    <property type="evidence" value="ECO:0007669"/>
    <property type="project" value="InterPro"/>
</dbReference>
<dbReference type="Gene3D" id="1.10.246.130">
    <property type="match status" value="1"/>
</dbReference>
<feature type="binding site" evidence="2">
    <location>
        <begin position="473"/>
        <end position="474"/>
    </location>
    <ligand>
        <name>L-glutamate</name>
        <dbReference type="ChEBI" id="CHEBI:29985"/>
    </ligand>
</feature>
<evidence type="ECO:0000313" key="4">
    <source>
        <dbReference type="Proteomes" id="UP000811619"/>
    </source>
</evidence>
<dbReference type="PANTHER" id="PTHR11686">
    <property type="entry name" value="GAMMA GLUTAMYL TRANSPEPTIDASE"/>
    <property type="match status" value="1"/>
</dbReference>
<dbReference type="SUPFAM" id="SSF56235">
    <property type="entry name" value="N-terminal nucleophile aminohydrolases (Ntn hydrolases)"/>
    <property type="match status" value="1"/>
</dbReference>
<comment type="caution">
    <text evidence="3">The sequence shown here is derived from an EMBL/GenBank/DDBJ whole genome shotgun (WGS) entry which is preliminary data.</text>
</comment>
<dbReference type="InterPro" id="IPR043137">
    <property type="entry name" value="GGT_ssub_C"/>
</dbReference>
<protein>
    <recommendedName>
        <fullName evidence="5">Gamma-glutamyltranspeptidase</fullName>
    </recommendedName>
</protein>
<accession>A0A8K0JB01</accession>
<reference evidence="3" key="1">
    <citation type="journal article" date="2020" name="bioRxiv">
        <title>Whole genome comparisons of ergot fungi reveals the divergence and evolution of species within the genus Claviceps are the result of varying mechanisms driving genome evolution and host range expansion.</title>
        <authorList>
            <person name="Wyka S.A."/>
            <person name="Mondo S.J."/>
            <person name="Liu M."/>
            <person name="Dettman J."/>
            <person name="Nalam V."/>
            <person name="Broders K.D."/>
        </authorList>
    </citation>
    <scope>NUCLEOTIDE SEQUENCE</scope>
    <source>
        <strain evidence="3">CCC 489</strain>
    </source>
</reference>
<dbReference type="AlphaFoldDB" id="A0A8K0JB01"/>
<dbReference type="PANTHER" id="PTHR11686:SF62">
    <property type="entry name" value="GLUTATHIONE HYDROLASE"/>
    <property type="match status" value="1"/>
</dbReference>
<dbReference type="EMBL" id="SRPY01000420">
    <property type="protein sequence ID" value="KAG5924305.1"/>
    <property type="molecule type" value="Genomic_DNA"/>
</dbReference>